<proteinExistence type="predicted"/>
<reference evidence="1" key="1">
    <citation type="submission" date="2020-05" db="EMBL/GenBank/DDBJ databases">
        <authorList>
            <person name="Chiriac C."/>
            <person name="Salcher M."/>
            <person name="Ghai R."/>
            <person name="Kavagutti S V."/>
        </authorList>
    </citation>
    <scope>NUCLEOTIDE SEQUENCE</scope>
</reference>
<name>A0A6J7WFZ2_9CAUD</name>
<dbReference type="EMBL" id="LR798220">
    <property type="protein sequence ID" value="CAB5195025.1"/>
    <property type="molecule type" value="Genomic_DNA"/>
</dbReference>
<sequence length="148" mass="15608">MKTITLNLPEETLNTLLWALGSVHAEASRMADGTLLSMEGRDVDAIKAHNLWAGRSFDVVRTIDILHNVLAVRAHEAYEAYQTAHKAAVAAGNAEGAGIDAGLGAARLAKLAKATEDTELAAHRASLYATLTSKQYLDGIAAAKGEAK</sequence>
<organism evidence="1">
    <name type="scientific">uncultured Caudovirales phage</name>
    <dbReference type="NCBI Taxonomy" id="2100421"/>
    <lineage>
        <taxon>Viruses</taxon>
        <taxon>Duplodnaviria</taxon>
        <taxon>Heunggongvirae</taxon>
        <taxon>Uroviricota</taxon>
        <taxon>Caudoviricetes</taxon>
        <taxon>Peduoviridae</taxon>
        <taxon>Maltschvirus</taxon>
        <taxon>Maltschvirus maltsch</taxon>
    </lineage>
</organism>
<evidence type="ECO:0000313" key="1">
    <source>
        <dbReference type="EMBL" id="CAB5195025.1"/>
    </source>
</evidence>
<protein>
    <submittedName>
        <fullName evidence="1">Uncharacterized protein</fullName>
    </submittedName>
</protein>
<accession>A0A6J7WFZ2</accession>
<gene>
    <name evidence="1" type="ORF">UFOVP168_43</name>
</gene>